<sequence>MKKIIIVSCILFFNILFGQDVTFKDLESFKNQPIITTEKKLKEKKYKYLKTFEGGIQWKATDGKGIIVFNGKGAVLFMNKNLQLHTKILKEIKSNGYNYEGKSYSERNQVEKYSKGKSKVIITTLKDPDDGKPLYSMTII</sequence>
<dbReference type="RefSeq" id="WP_250579388.1">
    <property type="nucleotide sequence ID" value="NZ_JAMLJN010000001.1"/>
</dbReference>
<proteinExistence type="predicted"/>
<dbReference type="Proteomes" id="UP001203342">
    <property type="component" value="Unassembled WGS sequence"/>
</dbReference>
<reference evidence="2 3" key="1">
    <citation type="submission" date="2022-05" db="EMBL/GenBank/DDBJ databases">
        <title>Flavobacterium sp., isolated from activated sludge.</title>
        <authorList>
            <person name="Ran Q."/>
        </authorList>
    </citation>
    <scope>NUCLEOTIDE SEQUENCE [LARGE SCALE GENOMIC DNA]</scope>
    <source>
        <strain evidence="2 3">HXWNR69</strain>
    </source>
</reference>
<accession>A0ABT0TD31</accession>
<name>A0ABT0TD31_9FLAO</name>
<comment type="caution">
    <text evidence="2">The sequence shown here is derived from an EMBL/GenBank/DDBJ whole genome shotgun (WGS) entry which is preliminary data.</text>
</comment>
<keyword evidence="1" id="KW-0732">Signal</keyword>
<dbReference type="EMBL" id="JAMLJN010000001">
    <property type="protein sequence ID" value="MCL9768880.1"/>
    <property type="molecule type" value="Genomic_DNA"/>
</dbReference>
<feature type="chain" id="PRO_5047529157" evidence="1">
    <location>
        <begin position="19"/>
        <end position="140"/>
    </location>
</feature>
<organism evidence="2 3">
    <name type="scientific">Flavobacterium fragile</name>
    <dbReference type="NCBI Taxonomy" id="2949085"/>
    <lineage>
        <taxon>Bacteria</taxon>
        <taxon>Pseudomonadati</taxon>
        <taxon>Bacteroidota</taxon>
        <taxon>Flavobacteriia</taxon>
        <taxon>Flavobacteriales</taxon>
        <taxon>Flavobacteriaceae</taxon>
        <taxon>Flavobacterium</taxon>
    </lineage>
</organism>
<keyword evidence="3" id="KW-1185">Reference proteome</keyword>
<evidence type="ECO:0000313" key="3">
    <source>
        <dbReference type="Proteomes" id="UP001203342"/>
    </source>
</evidence>
<evidence type="ECO:0000256" key="1">
    <source>
        <dbReference type="SAM" id="SignalP"/>
    </source>
</evidence>
<gene>
    <name evidence="2" type="ORF">NAT47_00445</name>
</gene>
<evidence type="ECO:0000313" key="2">
    <source>
        <dbReference type="EMBL" id="MCL9768880.1"/>
    </source>
</evidence>
<feature type="signal peptide" evidence="1">
    <location>
        <begin position="1"/>
        <end position="18"/>
    </location>
</feature>
<protein>
    <submittedName>
        <fullName evidence="2">Uncharacterized protein</fullName>
    </submittedName>
</protein>